<evidence type="ECO:0000313" key="1">
    <source>
        <dbReference type="EMBL" id="KAJ3535230.1"/>
    </source>
</evidence>
<protein>
    <submittedName>
        <fullName evidence="1">Uncharacterized protein</fullName>
    </submittedName>
</protein>
<proteinExistence type="predicted"/>
<accession>A0ACC1SA12</accession>
<organism evidence="1 2">
    <name type="scientific">Fusarium decemcellulare</name>
    <dbReference type="NCBI Taxonomy" id="57161"/>
    <lineage>
        <taxon>Eukaryota</taxon>
        <taxon>Fungi</taxon>
        <taxon>Dikarya</taxon>
        <taxon>Ascomycota</taxon>
        <taxon>Pezizomycotina</taxon>
        <taxon>Sordariomycetes</taxon>
        <taxon>Hypocreomycetidae</taxon>
        <taxon>Hypocreales</taxon>
        <taxon>Nectriaceae</taxon>
        <taxon>Fusarium</taxon>
        <taxon>Fusarium decemcellulare species complex</taxon>
    </lineage>
</organism>
<comment type="caution">
    <text evidence="1">The sequence shown here is derived from an EMBL/GenBank/DDBJ whole genome shotgun (WGS) entry which is preliminary data.</text>
</comment>
<dbReference type="Proteomes" id="UP001148629">
    <property type="component" value="Unassembled WGS sequence"/>
</dbReference>
<dbReference type="EMBL" id="JANRMS010000726">
    <property type="protein sequence ID" value="KAJ3535230.1"/>
    <property type="molecule type" value="Genomic_DNA"/>
</dbReference>
<name>A0ACC1SA12_9HYPO</name>
<keyword evidence="2" id="KW-1185">Reference proteome</keyword>
<evidence type="ECO:0000313" key="2">
    <source>
        <dbReference type="Proteomes" id="UP001148629"/>
    </source>
</evidence>
<sequence length="247" mass="28483">MSTSPATVETTIPFLARDKRYNEEKPYGADFPIDNIEGAKITNHVFETHPVTVYDVRTRDEPLDLERNGSCFIKAKTSLMSQEASRTKTPPMTKYIDEVIDVLRRNFPQYLRHRSPSFPDGHGEPVEFAQPATLPHTDFSISGAFMRMEEVFPGNSDDYKGRNFDLINVWRVLAGPNDDWPLAVCDYLSVDIEHDITTNDALHLTRVGENWLLYRNQAHRWYYLSAMEEDDLIVFRNTDSMGKLSRM</sequence>
<reference evidence="1" key="1">
    <citation type="submission" date="2022-08" db="EMBL/GenBank/DDBJ databases">
        <title>Genome Sequence of Fusarium decemcellulare.</title>
        <authorList>
            <person name="Buettner E."/>
        </authorList>
    </citation>
    <scope>NUCLEOTIDE SEQUENCE</scope>
    <source>
        <strain evidence="1">Babe19</strain>
    </source>
</reference>
<gene>
    <name evidence="1" type="ORF">NM208_g7222</name>
</gene>